<dbReference type="InterPro" id="IPR000209">
    <property type="entry name" value="Peptidase_S8/S53_dom"/>
</dbReference>
<evidence type="ECO:0000313" key="9">
    <source>
        <dbReference type="EMBL" id="QIB68028.1"/>
    </source>
</evidence>
<dbReference type="PROSITE" id="PS00137">
    <property type="entry name" value="SUBTILASE_HIS"/>
    <property type="match status" value="1"/>
</dbReference>
<dbReference type="CDD" id="cd07487">
    <property type="entry name" value="Peptidases_S8_1"/>
    <property type="match status" value="1"/>
</dbReference>
<evidence type="ECO:0000256" key="3">
    <source>
        <dbReference type="ARBA" id="ARBA00022801"/>
    </source>
</evidence>
<dbReference type="InterPro" id="IPR023828">
    <property type="entry name" value="Peptidase_S8_Ser-AS"/>
</dbReference>
<evidence type="ECO:0000256" key="7">
    <source>
        <dbReference type="RuleBase" id="RU003355"/>
    </source>
</evidence>
<dbReference type="EMBL" id="CP048649">
    <property type="protein sequence ID" value="QIB68028.1"/>
    <property type="molecule type" value="Genomic_DNA"/>
</dbReference>
<dbReference type="PRINTS" id="PR00723">
    <property type="entry name" value="SUBTILISIN"/>
</dbReference>
<dbReference type="InterPro" id="IPR036852">
    <property type="entry name" value="Peptidase_S8/S53_dom_sf"/>
</dbReference>
<evidence type="ECO:0000256" key="1">
    <source>
        <dbReference type="ARBA" id="ARBA00011073"/>
    </source>
</evidence>
<reference evidence="9 10" key="1">
    <citation type="submission" date="2020-02" db="EMBL/GenBank/DDBJ databases">
        <authorList>
            <person name="Kim Y.B."/>
            <person name="Roh S.W."/>
        </authorList>
    </citation>
    <scope>NUCLEOTIDE SEQUENCE [LARGE SCALE GENOMIC DNA]</scope>
    <source>
        <strain evidence="9 10">DSM 103574</strain>
    </source>
</reference>
<dbReference type="GO" id="GO:0006508">
    <property type="term" value="P:proteolysis"/>
    <property type="evidence" value="ECO:0007669"/>
    <property type="project" value="UniProtKB-KW"/>
</dbReference>
<feature type="domain" description="Peptidase S8/S53" evidence="8">
    <location>
        <begin position="109"/>
        <end position="399"/>
    </location>
</feature>
<dbReference type="InterPro" id="IPR023827">
    <property type="entry name" value="Peptidase_S8_Asp-AS"/>
</dbReference>
<dbReference type="PROSITE" id="PS00136">
    <property type="entry name" value="SUBTILASE_ASP"/>
    <property type="match status" value="1"/>
</dbReference>
<dbReference type="PROSITE" id="PS51892">
    <property type="entry name" value="SUBTILASE"/>
    <property type="match status" value="1"/>
</dbReference>
<dbReference type="SUPFAM" id="SSF54897">
    <property type="entry name" value="Protease propeptides/inhibitors"/>
    <property type="match status" value="1"/>
</dbReference>
<dbReference type="PROSITE" id="PS00138">
    <property type="entry name" value="SUBTILASE_SER"/>
    <property type="match status" value="1"/>
</dbReference>
<dbReference type="Pfam" id="PF00082">
    <property type="entry name" value="Peptidase_S8"/>
    <property type="match status" value="1"/>
</dbReference>
<organism evidence="9 10">
    <name type="scientific">Aminipila butyrica</name>
    <dbReference type="NCBI Taxonomy" id="433296"/>
    <lineage>
        <taxon>Bacteria</taxon>
        <taxon>Bacillati</taxon>
        <taxon>Bacillota</taxon>
        <taxon>Clostridia</taxon>
        <taxon>Peptostreptococcales</taxon>
        <taxon>Anaerovoracaceae</taxon>
        <taxon>Aminipila</taxon>
    </lineage>
</organism>
<evidence type="ECO:0000256" key="4">
    <source>
        <dbReference type="ARBA" id="ARBA00022825"/>
    </source>
</evidence>
<feature type="active site" description="Charge relay system" evidence="5 6">
    <location>
        <position position="153"/>
    </location>
</feature>
<dbReference type="Gene3D" id="3.30.70.80">
    <property type="entry name" value="Peptidase S8 propeptide/proteinase inhibitor I9"/>
    <property type="match status" value="1"/>
</dbReference>
<sequence length="403" mass="42301">MKKKNKGSMPVIIYSKDDLHSIRQCVLDNAGKIKYELPFINALCADMPVKKISKIKCNANISLISMDAEVSKLPIETAPILTGPLPLAGKKNAKNKKLRKSVFSGSLCGEGVTIAIIDTGIAPHYDVIKPSNRIVAFKDFINNSMVPYDDDGHGTHVAGLAAGNGYLFGGTPIVETVREMFPDTCCSMVCMGTAPKAGIAALKALDYEGNGNTSDILAAMQWVADNHQTYNIRVLNLSLGIDAASFDMDGDGMSDMTDPLILGVNALFNMGITIVVAAGNSGPKAGSITSPGTSPCVITVGSINSDGEVPDFSSRGPTATGAIKPDLLAPGMNILSLDAMTNKRYIRQSGTSMSAPSVAGAAACLHAANPKLTPTQVKEYLMRTAIPQAKVDRNAQGAGLLNL</sequence>
<dbReference type="GO" id="GO:0004252">
    <property type="term" value="F:serine-type endopeptidase activity"/>
    <property type="evidence" value="ECO:0007669"/>
    <property type="project" value="UniProtKB-UniRule"/>
</dbReference>
<keyword evidence="10" id="KW-1185">Reference proteome</keyword>
<dbReference type="KEGG" id="abut:Ami103574_01315"/>
<dbReference type="Gene3D" id="3.40.50.200">
    <property type="entry name" value="Peptidase S8/S53 domain"/>
    <property type="match status" value="1"/>
</dbReference>
<protein>
    <submittedName>
        <fullName evidence="9">S8 family peptidase</fullName>
    </submittedName>
</protein>
<dbReference type="InterPro" id="IPR037045">
    <property type="entry name" value="S8pro/Inhibitor_I9_sf"/>
</dbReference>
<evidence type="ECO:0000256" key="2">
    <source>
        <dbReference type="ARBA" id="ARBA00022670"/>
    </source>
</evidence>
<accession>A0A858BSH8</accession>
<dbReference type="Proteomes" id="UP000466848">
    <property type="component" value="Chromosome"/>
</dbReference>
<dbReference type="InterPro" id="IPR022398">
    <property type="entry name" value="Peptidase_S8_His-AS"/>
</dbReference>
<dbReference type="SUPFAM" id="SSF52743">
    <property type="entry name" value="Subtilisin-like"/>
    <property type="match status" value="1"/>
</dbReference>
<keyword evidence="4 6" id="KW-0720">Serine protease</keyword>
<feature type="active site" description="Charge relay system" evidence="5 6">
    <location>
        <position position="118"/>
    </location>
</feature>
<name>A0A858BSH8_9FIRM</name>
<dbReference type="PANTHER" id="PTHR43806">
    <property type="entry name" value="PEPTIDASE S8"/>
    <property type="match status" value="1"/>
</dbReference>
<dbReference type="InterPro" id="IPR015500">
    <property type="entry name" value="Peptidase_S8_subtilisin-rel"/>
</dbReference>
<keyword evidence="3 6" id="KW-0378">Hydrolase</keyword>
<proteinExistence type="inferred from homology"/>
<keyword evidence="2 6" id="KW-0645">Protease</keyword>
<dbReference type="AlphaFoldDB" id="A0A858BSH8"/>
<dbReference type="InterPro" id="IPR050131">
    <property type="entry name" value="Peptidase_S8_subtilisin-like"/>
</dbReference>
<evidence type="ECO:0000313" key="10">
    <source>
        <dbReference type="Proteomes" id="UP000466848"/>
    </source>
</evidence>
<dbReference type="PANTHER" id="PTHR43806:SF65">
    <property type="entry name" value="SERINE PROTEASE APRX"/>
    <property type="match status" value="1"/>
</dbReference>
<evidence type="ECO:0000259" key="8">
    <source>
        <dbReference type="Pfam" id="PF00082"/>
    </source>
</evidence>
<feature type="active site" description="Charge relay system" evidence="5 6">
    <location>
        <position position="352"/>
    </location>
</feature>
<evidence type="ECO:0000256" key="5">
    <source>
        <dbReference type="PIRSR" id="PIRSR615500-1"/>
    </source>
</evidence>
<comment type="similarity">
    <text evidence="1 6 7">Belongs to the peptidase S8 family.</text>
</comment>
<gene>
    <name evidence="9" type="ORF">Ami103574_01315</name>
</gene>
<dbReference type="RefSeq" id="WP_163064948.1">
    <property type="nucleotide sequence ID" value="NZ_CP048649.1"/>
</dbReference>
<evidence type="ECO:0000256" key="6">
    <source>
        <dbReference type="PROSITE-ProRule" id="PRU01240"/>
    </source>
</evidence>